<dbReference type="RefSeq" id="WP_188025722.1">
    <property type="nucleotide sequence ID" value="NZ_JACHGR010000002.1"/>
</dbReference>
<evidence type="ECO:0000256" key="3">
    <source>
        <dbReference type="ARBA" id="ARBA00012744"/>
    </source>
</evidence>
<dbReference type="GO" id="GO:0009251">
    <property type="term" value="P:glucan catabolic process"/>
    <property type="evidence" value="ECO:0007669"/>
    <property type="project" value="TreeGrafter"/>
</dbReference>
<comment type="caution">
    <text evidence="9">The sequence shown here is derived from an EMBL/GenBank/DDBJ whole genome shotgun (WGS) entry which is preliminary data.</text>
</comment>
<dbReference type="GO" id="GO:0008422">
    <property type="term" value="F:beta-glucosidase activity"/>
    <property type="evidence" value="ECO:0007669"/>
    <property type="project" value="UniProtKB-EC"/>
</dbReference>
<dbReference type="InterPro" id="IPR036962">
    <property type="entry name" value="Glyco_hydro_3_N_sf"/>
</dbReference>
<keyword evidence="6 9" id="KW-0326">Glycosidase</keyword>
<dbReference type="InterPro" id="IPR002772">
    <property type="entry name" value="Glyco_hydro_3_C"/>
</dbReference>
<feature type="domain" description="Glycoside hydrolase family 3 C-terminal" evidence="8">
    <location>
        <begin position="489"/>
        <end position="677"/>
    </location>
</feature>
<dbReference type="InterPro" id="IPR036881">
    <property type="entry name" value="Glyco_hydro_3_C_sf"/>
</dbReference>
<proteinExistence type="inferred from homology"/>
<dbReference type="InterPro" id="IPR017853">
    <property type="entry name" value="GH"/>
</dbReference>
<dbReference type="Pfam" id="PF01915">
    <property type="entry name" value="Glyco_hydro_3_C"/>
    <property type="match status" value="1"/>
</dbReference>
<accession>A0A841GI70</accession>
<keyword evidence="4" id="KW-0732">Signal</keyword>
<comment type="similarity">
    <text evidence="2">Belongs to the glycosyl hydrolase 3 family.</text>
</comment>
<evidence type="ECO:0000256" key="5">
    <source>
        <dbReference type="ARBA" id="ARBA00022801"/>
    </source>
</evidence>
<evidence type="ECO:0000256" key="2">
    <source>
        <dbReference type="ARBA" id="ARBA00005336"/>
    </source>
</evidence>
<name>A0A841GI70_9GAMM</name>
<evidence type="ECO:0000313" key="10">
    <source>
        <dbReference type="Proteomes" id="UP000585721"/>
    </source>
</evidence>
<dbReference type="Gene3D" id="3.40.50.1700">
    <property type="entry name" value="Glycoside hydrolase family 3 C-terminal domain"/>
    <property type="match status" value="1"/>
</dbReference>
<evidence type="ECO:0000256" key="1">
    <source>
        <dbReference type="ARBA" id="ARBA00000448"/>
    </source>
</evidence>
<sequence length="677" mass="73083">MKGKYALPIAGLTGIALLSGCGSDSDSAKYTQPVLGTRSVSIINADGYQFKDLNRDGKLTPYEDWRLSAEERAADLTGRLTLEQKVGLMLHGTLSLSSGRVDATAMDDVLKKRFVNTFITRMAGDPALIATDNNTLQEAAESIGLGIPVSISTDPRNHFTNDPNATSVSAGSFSQWPETLGMAAINDPALVEEFGDIARQEYRAVGIQIALSPQADLATEPRWGRINGTFGEDNQVSKSLVQAYIEGFQHGSDGLKADSVATVVKHFSGGGPQKDGLDPHNAYGKEQVYPGNQFAYHLVPFEGAFNAKVASVMPYYGKPMDVTYNGQEIEAVGFGFNKQVLSGILRGEFGFKGVILSDWLIVNDCYDECVDGITDEQVDAGVSAWSFFYKFGIPWGVEDLSIENRYVKAVDAGVDQFGGVDDPSYLLAAVNYNLLTQDRINESANRILTQKFQQGLFENPYVDVDAAVALVGNSTFQEKAQAAQSKAHVLLKNDSALLPISDTAKKVYLYNVNAEVAAQYGFTVVTDIAQADLAIIRTNAPYETDPHYPFGSVHFGQLGYSDAESVVHDSVHPGVYTGSEDYAVIKAAKAAGVPSIVSVYLDRPAILTEIKDSADVILANFGALDTAFFDVLTGKVKAQGKLPFELPSSWSAVENQQSDVPHDSVDPLFTYGFGLSY</sequence>
<dbReference type="EC" id="3.2.1.21" evidence="3"/>
<evidence type="ECO:0000259" key="7">
    <source>
        <dbReference type="Pfam" id="PF00933"/>
    </source>
</evidence>
<dbReference type="AlphaFoldDB" id="A0A841GI70"/>
<dbReference type="SUPFAM" id="SSF52279">
    <property type="entry name" value="Beta-D-glucan exohydrolase, C-terminal domain"/>
    <property type="match status" value="1"/>
</dbReference>
<dbReference type="Proteomes" id="UP000585721">
    <property type="component" value="Unassembled WGS sequence"/>
</dbReference>
<protein>
    <recommendedName>
        <fullName evidence="3">beta-glucosidase</fullName>
        <ecNumber evidence="3">3.2.1.21</ecNumber>
    </recommendedName>
</protein>
<dbReference type="PROSITE" id="PS51257">
    <property type="entry name" value="PROKAR_LIPOPROTEIN"/>
    <property type="match status" value="1"/>
</dbReference>
<comment type="catalytic activity">
    <reaction evidence="1">
        <text>Hydrolysis of terminal, non-reducing beta-D-glucosyl residues with release of beta-D-glucose.</text>
        <dbReference type="EC" id="3.2.1.21"/>
    </reaction>
</comment>
<dbReference type="PANTHER" id="PTHR30620">
    <property type="entry name" value="PERIPLASMIC BETA-GLUCOSIDASE-RELATED"/>
    <property type="match status" value="1"/>
</dbReference>
<dbReference type="InterPro" id="IPR001764">
    <property type="entry name" value="Glyco_hydro_3_N"/>
</dbReference>
<dbReference type="Pfam" id="PF00933">
    <property type="entry name" value="Glyco_hydro_3"/>
    <property type="match status" value="1"/>
</dbReference>
<keyword evidence="5 9" id="KW-0378">Hydrolase</keyword>
<keyword evidence="10" id="KW-1185">Reference proteome</keyword>
<feature type="domain" description="Glycoside hydrolase family 3 N-terminal" evidence="7">
    <location>
        <begin position="100"/>
        <end position="368"/>
    </location>
</feature>
<dbReference type="SUPFAM" id="SSF51445">
    <property type="entry name" value="(Trans)glycosidases"/>
    <property type="match status" value="1"/>
</dbReference>
<dbReference type="EMBL" id="JACHGR010000002">
    <property type="protein sequence ID" value="MBB6054931.1"/>
    <property type="molecule type" value="Genomic_DNA"/>
</dbReference>
<organism evidence="9 10">
    <name type="scientific">Tolumonas osonensis</name>
    <dbReference type="NCBI Taxonomy" id="675874"/>
    <lineage>
        <taxon>Bacteria</taxon>
        <taxon>Pseudomonadati</taxon>
        <taxon>Pseudomonadota</taxon>
        <taxon>Gammaproteobacteria</taxon>
        <taxon>Aeromonadales</taxon>
        <taxon>Aeromonadaceae</taxon>
        <taxon>Tolumonas</taxon>
    </lineage>
</organism>
<dbReference type="Gene3D" id="3.20.20.300">
    <property type="entry name" value="Glycoside hydrolase, family 3, N-terminal domain"/>
    <property type="match status" value="1"/>
</dbReference>
<evidence type="ECO:0000256" key="6">
    <source>
        <dbReference type="ARBA" id="ARBA00023295"/>
    </source>
</evidence>
<dbReference type="InterPro" id="IPR051915">
    <property type="entry name" value="Cellulose_Degrad_GH3"/>
</dbReference>
<dbReference type="PRINTS" id="PR00133">
    <property type="entry name" value="GLHYDRLASE3"/>
</dbReference>
<evidence type="ECO:0000313" key="9">
    <source>
        <dbReference type="EMBL" id="MBB6054931.1"/>
    </source>
</evidence>
<evidence type="ECO:0000256" key="4">
    <source>
        <dbReference type="ARBA" id="ARBA00022729"/>
    </source>
</evidence>
<gene>
    <name evidence="9" type="ORF">HNR75_000803</name>
</gene>
<reference evidence="9 10" key="1">
    <citation type="submission" date="2020-08" db="EMBL/GenBank/DDBJ databases">
        <title>Genomic Encyclopedia of Type Strains, Phase IV (KMG-IV): sequencing the most valuable type-strain genomes for metagenomic binning, comparative biology and taxonomic classification.</title>
        <authorList>
            <person name="Goeker M."/>
        </authorList>
    </citation>
    <scope>NUCLEOTIDE SEQUENCE [LARGE SCALE GENOMIC DNA]</scope>
    <source>
        <strain evidence="9 10">DSM 22975</strain>
    </source>
</reference>
<evidence type="ECO:0000259" key="8">
    <source>
        <dbReference type="Pfam" id="PF01915"/>
    </source>
</evidence>
<dbReference type="PANTHER" id="PTHR30620:SF16">
    <property type="entry name" value="LYSOSOMAL BETA GLUCOSIDASE"/>
    <property type="match status" value="1"/>
</dbReference>